<dbReference type="EMBL" id="CM044702">
    <property type="protein sequence ID" value="KAI5679317.1"/>
    <property type="molecule type" value="Genomic_DNA"/>
</dbReference>
<proteinExistence type="predicted"/>
<gene>
    <name evidence="1" type="ORF">M9H77_10267</name>
</gene>
<sequence>MENLITFKFLCMIFLSFCFCFILRRRFRTRSFSKPHTINLPPSPPGLPIIGHLHLLTDMPHHSFAQLAHKLGPIFYVRLGRIPTVVISSPELAELVLKTHDHIFANRPQLVSAKYLSFNCSDITFSPYGPYWRQARKICMTELLSSKRVNSFRLVRNEEVNRTLRIVSDHANSNSAIDTSDLFFRLANDILCRVAFGKRFIRSDEEFGEKKKELELAGVLKETQALLAGFCWGDFFPEWENWVNIITGTKKRLMKNLEDLRNVCDEIIDEHHLIMKMKKKREKDDDEREDFVDVLLRVQRKSDLEVAITDDNLKALVLDMFVAGTDTTAATLEWAMTELAKHPKLMRKAQNEVRQIKTPTTVEETDLRHLPYLVAIIKETLRLHPPVPLLVPRESMSKCAINGYDIPARTRILINTFAIGRNAEYWKSPLEFNPDRFLDFKGQDFRFLPFGGGRRGCPGYSFGLATVEISLARLLYHFDWSLPPGVETDGLDLSEVFGLATRKKTALKLVPMVNLEHPFPSNV</sequence>
<keyword evidence="2" id="KW-1185">Reference proteome</keyword>
<dbReference type="Proteomes" id="UP001060085">
    <property type="component" value="Linkage Group LG02"/>
</dbReference>
<evidence type="ECO:0000313" key="2">
    <source>
        <dbReference type="Proteomes" id="UP001060085"/>
    </source>
</evidence>
<name>A0ACC0C3A3_CATRO</name>
<organism evidence="1 2">
    <name type="scientific">Catharanthus roseus</name>
    <name type="common">Madagascar periwinkle</name>
    <name type="synonym">Vinca rosea</name>
    <dbReference type="NCBI Taxonomy" id="4058"/>
    <lineage>
        <taxon>Eukaryota</taxon>
        <taxon>Viridiplantae</taxon>
        <taxon>Streptophyta</taxon>
        <taxon>Embryophyta</taxon>
        <taxon>Tracheophyta</taxon>
        <taxon>Spermatophyta</taxon>
        <taxon>Magnoliopsida</taxon>
        <taxon>eudicotyledons</taxon>
        <taxon>Gunneridae</taxon>
        <taxon>Pentapetalae</taxon>
        <taxon>asterids</taxon>
        <taxon>lamiids</taxon>
        <taxon>Gentianales</taxon>
        <taxon>Apocynaceae</taxon>
        <taxon>Rauvolfioideae</taxon>
        <taxon>Vinceae</taxon>
        <taxon>Catharanthinae</taxon>
        <taxon>Catharanthus</taxon>
    </lineage>
</organism>
<reference evidence="2" key="1">
    <citation type="journal article" date="2023" name="Nat. Plants">
        <title>Single-cell RNA sequencing provides a high-resolution roadmap for understanding the multicellular compartmentation of specialized metabolism.</title>
        <authorList>
            <person name="Sun S."/>
            <person name="Shen X."/>
            <person name="Li Y."/>
            <person name="Li Y."/>
            <person name="Wang S."/>
            <person name="Li R."/>
            <person name="Zhang H."/>
            <person name="Shen G."/>
            <person name="Guo B."/>
            <person name="Wei J."/>
            <person name="Xu J."/>
            <person name="St-Pierre B."/>
            <person name="Chen S."/>
            <person name="Sun C."/>
        </authorList>
    </citation>
    <scope>NUCLEOTIDE SEQUENCE [LARGE SCALE GENOMIC DNA]</scope>
</reference>
<accession>A0ACC0C3A3</accession>
<evidence type="ECO:0000313" key="1">
    <source>
        <dbReference type="EMBL" id="KAI5679317.1"/>
    </source>
</evidence>
<comment type="caution">
    <text evidence="1">The sequence shown here is derived from an EMBL/GenBank/DDBJ whole genome shotgun (WGS) entry which is preliminary data.</text>
</comment>
<protein>
    <submittedName>
        <fullName evidence="1">Uncharacterized protein</fullName>
    </submittedName>
</protein>